<organism evidence="2 3">
    <name type="scientific">Ostreococcus tauri</name>
    <name type="common">Marine green alga</name>
    <dbReference type="NCBI Taxonomy" id="70448"/>
    <lineage>
        <taxon>Eukaryota</taxon>
        <taxon>Viridiplantae</taxon>
        <taxon>Chlorophyta</taxon>
        <taxon>Mamiellophyceae</taxon>
        <taxon>Mamiellales</taxon>
        <taxon>Bathycoccaceae</taxon>
        <taxon>Ostreococcus</taxon>
    </lineage>
</organism>
<reference evidence="3" key="1">
    <citation type="journal article" date="2006" name="Proc. Natl. Acad. Sci. U.S.A.">
        <title>Genome analysis of the smallest free-living eukaryote Ostreococcus tauri unveils many unique features.</title>
        <authorList>
            <person name="Derelle E."/>
            <person name="Ferraz C."/>
            <person name="Rombauts S."/>
            <person name="Rouze P."/>
            <person name="Worden A.Z."/>
            <person name="Robbens S."/>
            <person name="Partensky F."/>
            <person name="Degroeve S."/>
            <person name="Echeynie S."/>
            <person name="Cooke R."/>
            <person name="Saeys Y."/>
            <person name="Wuyts J."/>
            <person name="Jabbari K."/>
            <person name="Bowler C."/>
            <person name="Panaud O."/>
            <person name="Piegu B."/>
            <person name="Ball S.G."/>
            <person name="Ral J.-P."/>
            <person name="Bouget F.-Y."/>
            <person name="Piganeau G."/>
            <person name="De Baets B."/>
            <person name="Picard A."/>
            <person name="Delseny M."/>
            <person name="Demaille J."/>
            <person name="Van de Peer Y."/>
            <person name="Moreau H."/>
        </authorList>
    </citation>
    <scope>NUCLEOTIDE SEQUENCE [LARGE SCALE GENOMIC DNA]</scope>
    <source>
        <strain evidence="3">OTTH 0595 / CCAP 157/2 / RCC745</strain>
    </source>
</reference>
<dbReference type="FunCoup" id="A0A096P7D3">
    <property type="interactions" value="258"/>
</dbReference>
<dbReference type="KEGG" id="ota:OT_ostta13g01330"/>
<dbReference type="OrthoDB" id="1930092at2759"/>
<protein>
    <submittedName>
        <fullName evidence="2">Unnamed product</fullName>
    </submittedName>
</protein>
<gene>
    <name evidence="2" type="ORF">OT_ostta13g01330</name>
</gene>
<keyword evidence="3" id="KW-1185">Reference proteome</keyword>
<feature type="domain" description="DUF7148" evidence="1">
    <location>
        <begin position="45"/>
        <end position="163"/>
    </location>
</feature>
<proteinExistence type="predicted"/>
<evidence type="ECO:0000259" key="1">
    <source>
        <dbReference type="Pfam" id="PF23650"/>
    </source>
</evidence>
<dbReference type="Pfam" id="PF23650">
    <property type="entry name" value="DUF7148"/>
    <property type="match status" value="1"/>
</dbReference>
<accession>A0A096P7D3</accession>
<dbReference type="Proteomes" id="UP000009170">
    <property type="component" value="Unassembled WGS sequence"/>
</dbReference>
<dbReference type="InParanoid" id="A0A096P7D3"/>
<reference evidence="2 3" key="2">
    <citation type="journal article" date="2014" name="BMC Genomics">
        <title>An improved genome of the model marine alga Ostreococcus tauri unfolds by assessing Illumina de novo assemblies.</title>
        <authorList>
            <person name="Blanc-Mathieu R."/>
            <person name="Verhelst B."/>
            <person name="Derelle E."/>
            <person name="Rombauts S."/>
            <person name="Bouget F.Y."/>
            <person name="Carre I."/>
            <person name="Chateau A."/>
            <person name="Eyre-Walker A."/>
            <person name="Grimsley N."/>
            <person name="Moreau H."/>
            <person name="Piegu B."/>
            <person name="Rivals E."/>
            <person name="Schackwitz W."/>
            <person name="Van de Peer Y."/>
            <person name="Piganeau G."/>
        </authorList>
    </citation>
    <scope>NUCLEOTIDE SEQUENCE [LARGE SCALE GENOMIC DNA]</scope>
    <source>
        <strain evidence="3">OTTH 0595 / CCAP 157/2 / RCC745</strain>
    </source>
</reference>
<evidence type="ECO:0000313" key="3">
    <source>
        <dbReference type="Proteomes" id="UP000009170"/>
    </source>
</evidence>
<comment type="caution">
    <text evidence="2">The sequence shown here is derived from an EMBL/GenBank/DDBJ whole genome shotgun (WGS) entry which is preliminary data.</text>
</comment>
<dbReference type="InterPro" id="IPR055572">
    <property type="entry name" value="DUF7148"/>
</dbReference>
<dbReference type="GeneID" id="34946332"/>
<dbReference type="AlphaFoldDB" id="A0A096P7D3"/>
<dbReference type="EMBL" id="CAID01000013">
    <property type="protein sequence ID" value="CEG00096.1"/>
    <property type="molecule type" value="Genomic_DNA"/>
</dbReference>
<sequence length="164" mass="17017">MATTMATGIVTRCDARTRCVCAGGRRRAIGARRARTTRRAGDAGEDGLQLGTAKLPGGVDEGAMCDALYQWASSLTTNGANLPFALAQGVERTSDGFELTFLKRTGDGPEMAAVGTIAASIESTPSGDRVLMIRGFGNVMQCVDTPVVMGGMPAAIRKAILMSS</sequence>
<dbReference type="RefSeq" id="XP_022840198.1">
    <property type="nucleotide sequence ID" value="XM_022982701.1"/>
</dbReference>
<evidence type="ECO:0000313" key="2">
    <source>
        <dbReference type="EMBL" id="CEG00096.1"/>
    </source>
</evidence>
<name>A0A096P7D3_OSTTA</name>